<keyword evidence="1" id="KW-0472">Membrane</keyword>
<sequence length="238" mass="27233">MYVLPKVCFLIVIYKPNLGTRFRDMTVTLLGICIVIFLLIVLSAINFIMSMFNNMLFKVLKILLPISLATTLLYHIADYLLINFTAGYAKMFCSLLSKENIDVLSGVLTTVYLTFIVRRTSSGIFTKVLTLLLLTPMILYLLNSPIEYVALRVFRFSVNEWYYNIIYSFTAINYFNSIYTATQTALTNGFRAYITDNATLLTETWTKMTGNEVWRFVVDNIGLVITKFQQRGGLQSVV</sequence>
<evidence type="ECO:0000313" key="2">
    <source>
        <dbReference type="EMBL" id="VBB18228.1"/>
    </source>
</evidence>
<dbReference type="EMBL" id="UPSH01000001">
    <property type="protein sequence ID" value="VBB18228.1"/>
    <property type="molecule type" value="Genomic_DNA"/>
</dbReference>
<keyword evidence="1" id="KW-0812">Transmembrane</keyword>
<protein>
    <submittedName>
        <fullName evidence="2">Uncharacterized protein</fullName>
    </submittedName>
</protein>
<gene>
    <name evidence="2" type="ORF">YASMINEVIRUS_691</name>
</gene>
<dbReference type="Proteomes" id="UP000594342">
    <property type="component" value="Unassembled WGS sequence"/>
</dbReference>
<feature type="transmembrane region" description="Helical" evidence="1">
    <location>
        <begin position="124"/>
        <end position="142"/>
    </location>
</feature>
<feature type="transmembrane region" description="Helical" evidence="1">
    <location>
        <begin position="162"/>
        <end position="181"/>
    </location>
</feature>
<keyword evidence="3" id="KW-1185">Reference proteome</keyword>
<comment type="caution">
    <text evidence="2">The sequence shown here is derived from an EMBL/GenBank/DDBJ whole genome shotgun (WGS) entry which is preliminary data.</text>
</comment>
<keyword evidence="1" id="KW-1133">Transmembrane helix</keyword>
<accession>A0A5K0U871</accession>
<evidence type="ECO:0000313" key="3">
    <source>
        <dbReference type="Proteomes" id="UP000594342"/>
    </source>
</evidence>
<feature type="transmembrane region" description="Helical" evidence="1">
    <location>
        <begin position="25"/>
        <end position="48"/>
    </location>
</feature>
<name>A0A5K0U871_9VIRU</name>
<organism evidence="2 3">
    <name type="scientific">Yasminevirus sp. GU-2018</name>
    <dbReference type="NCBI Taxonomy" id="2420051"/>
    <lineage>
        <taxon>Viruses</taxon>
        <taxon>Varidnaviria</taxon>
        <taxon>Bamfordvirae</taxon>
        <taxon>Nucleocytoviricota</taxon>
        <taxon>Megaviricetes</taxon>
        <taxon>Imitervirales</taxon>
        <taxon>Mimiviridae</taxon>
        <taxon>Klosneuvirinae</taxon>
        <taxon>Yasminevirus</taxon>
        <taxon>Yasminevirus saudimassiliense</taxon>
    </lineage>
</organism>
<evidence type="ECO:0000256" key="1">
    <source>
        <dbReference type="SAM" id="Phobius"/>
    </source>
</evidence>
<reference evidence="2 3" key="1">
    <citation type="submission" date="2018-10" db="EMBL/GenBank/DDBJ databases">
        <authorList>
            <consortium name="IHU Genomes"/>
        </authorList>
    </citation>
    <scope>NUCLEOTIDE SEQUENCE [LARGE SCALE GENOMIC DNA]</scope>
    <source>
        <strain evidence="2 3">A1</strain>
    </source>
</reference>
<proteinExistence type="predicted"/>
<feature type="transmembrane region" description="Helical" evidence="1">
    <location>
        <begin position="60"/>
        <end position="81"/>
    </location>
</feature>